<dbReference type="GO" id="GO:0005730">
    <property type="term" value="C:nucleolus"/>
    <property type="evidence" value="ECO:0007669"/>
    <property type="project" value="TreeGrafter"/>
</dbReference>
<feature type="region of interest" description="Disordered" evidence="3">
    <location>
        <begin position="144"/>
        <end position="167"/>
    </location>
</feature>
<dbReference type="SMART" id="SM00360">
    <property type="entry name" value="RRM"/>
    <property type="match status" value="1"/>
</dbReference>
<dbReference type="SUPFAM" id="SSF54928">
    <property type="entry name" value="RNA-binding domain, RBD"/>
    <property type="match status" value="1"/>
</dbReference>
<dbReference type="Gene3D" id="3.30.70.330">
    <property type="match status" value="1"/>
</dbReference>
<sequence length="425" mass="48044">MQDMREPFMGTLSYINLLTPCYLGTQANNTEHEKSDYGYVDYMNLYIKNLDPTITNAHLSTLFRKFGRIVSARVMHNPATGQSKGYGFVSFAKPEEAAAALHGMCGQIIAGKPLIVAYHEPKKGRQERADRRLIKEGDGVHEHTLEYNYPPPRYPRASPEPPGNTMSTNVEIKRAEQSYIGRRLSSSNHFPQRQHLVAESHTRISPQIPFSSNAGTNAGLSLASLASGIAVQPSPHYISRVERPTCRRRESVESMTSVMTESSADLQRQKLSEAVLRCGDYGNQVMDIVDLLLTLKRKERSLCLFNQDFLRQKIKLAMEALEAFNDEKENEDEKILQAANSHNHNITMPQQIRPQSLISPRCAPSILPAEKSESATLDKPWSDEEIKKLLDMMQDKPLPQQKHLLGNHLFPLVKVSRKYQYQSKV</sequence>
<accession>A0A8H7BYR7</accession>
<keyword evidence="1" id="KW-0694">RNA-binding</keyword>
<dbReference type="EMBL" id="JABAYA010000011">
    <property type="protein sequence ID" value="KAF7731221.1"/>
    <property type="molecule type" value="Genomic_DNA"/>
</dbReference>
<evidence type="ECO:0000259" key="4">
    <source>
        <dbReference type="PROSITE" id="PS50102"/>
    </source>
</evidence>
<dbReference type="AlphaFoldDB" id="A0A8H7BYR7"/>
<feature type="compositionally biased region" description="Pro residues" evidence="3">
    <location>
        <begin position="149"/>
        <end position="162"/>
    </location>
</feature>
<dbReference type="InterPro" id="IPR052084">
    <property type="entry name" value="SF3B4_spliceosome_assoc"/>
</dbReference>
<proteinExistence type="predicted"/>
<dbReference type="PANTHER" id="PTHR48030:SF3">
    <property type="entry name" value="SPLICING FACTOR 3B SUBUNIT 4"/>
    <property type="match status" value="1"/>
</dbReference>
<evidence type="ECO:0000256" key="3">
    <source>
        <dbReference type="SAM" id="MobiDB-lite"/>
    </source>
</evidence>
<protein>
    <recommendedName>
        <fullName evidence="4">RRM domain-containing protein</fullName>
    </recommendedName>
</protein>
<dbReference type="InterPro" id="IPR000504">
    <property type="entry name" value="RRM_dom"/>
</dbReference>
<name>A0A8H7BYR7_9FUNG</name>
<keyword evidence="2" id="KW-0175">Coiled coil</keyword>
<organism evidence="5 6">
    <name type="scientific">Apophysomyces ossiformis</name>
    <dbReference type="NCBI Taxonomy" id="679940"/>
    <lineage>
        <taxon>Eukaryota</taxon>
        <taxon>Fungi</taxon>
        <taxon>Fungi incertae sedis</taxon>
        <taxon>Mucoromycota</taxon>
        <taxon>Mucoromycotina</taxon>
        <taxon>Mucoromycetes</taxon>
        <taxon>Mucorales</taxon>
        <taxon>Mucorineae</taxon>
        <taxon>Mucoraceae</taxon>
        <taxon>Apophysomyces</taxon>
    </lineage>
</organism>
<reference evidence="5" key="1">
    <citation type="submission" date="2020-01" db="EMBL/GenBank/DDBJ databases">
        <title>Genome Sequencing of Three Apophysomyces-Like Fungal Strains Confirms a Novel Fungal Genus in the Mucoromycota with divergent Burkholderia-like Endosymbiotic Bacteria.</title>
        <authorList>
            <person name="Stajich J.E."/>
            <person name="Macias A.M."/>
            <person name="Carter-House D."/>
            <person name="Lovett B."/>
            <person name="Kasson L.R."/>
            <person name="Berry K."/>
            <person name="Grigoriev I."/>
            <person name="Chang Y."/>
            <person name="Spatafora J."/>
            <person name="Kasson M.T."/>
        </authorList>
    </citation>
    <scope>NUCLEOTIDE SEQUENCE</scope>
    <source>
        <strain evidence="5">NRRL A-21654</strain>
    </source>
</reference>
<dbReference type="GO" id="GO:0048026">
    <property type="term" value="P:positive regulation of mRNA splicing, via spliceosome"/>
    <property type="evidence" value="ECO:0007669"/>
    <property type="project" value="TreeGrafter"/>
</dbReference>
<dbReference type="Pfam" id="PF00076">
    <property type="entry name" value="RRM_1"/>
    <property type="match status" value="1"/>
</dbReference>
<dbReference type="InterPro" id="IPR012677">
    <property type="entry name" value="Nucleotide-bd_a/b_plait_sf"/>
</dbReference>
<keyword evidence="6" id="KW-1185">Reference proteome</keyword>
<gene>
    <name evidence="5" type="ORF">EC973_000637</name>
</gene>
<dbReference type="Proteomes" id="UP000605846">
    <property type="component" value="Unassembled WGS sequence"/>
</dbReference>
<dbReference type="OrthoDB" id="6159137at2759"/>
<dbReference type="GO" id="GO:0003723">
    <property type="term" value="F:RNA binding"/>
    <property type="evidence" value="ECO:0007669"/>
    <property type="project" value="UniProtKB-UniRule"/>
</dbReference>
<evidence type="ECO:0000256" key="2">
    <source>
        <dbReference type="SAM" id="Coils"/>
    </source>
</evidence>
<dbReference type="GO" id="GO:0071011">
    <property type="term" value="C:precatalytic spliceosome"/>
    <property type="evidence" value="ECO:0007669"/>
    <property type="project" value="TreeGrafter"/>
</dbReference>
<dbReference type="PROSITE" id="PS50102">
    <property type="entry name" value="RRM"/>
    <property type="match status" value="1"/>
</dbReference>
<evidence type="ECO:0000313" key="6">
    <source>
        <dbReference type="Proteomes" id="UP000605846"/>
    </source>
</evidence>
<comment type="caution">
    <text evidence="5">The sequence shown here is derived from an EMBL/GenBank/DDBJ whole genome shotgun (WGS) entry which is preliminary data.</text>
</comment>
<feature type="coiled-coil region" evidence="2">
    <location>
        <begin position="307"/>
        <end position="341"/>
    </location>
</feature>
<dbReference type="InterPro" id="IPR035979">
    <property type="entry name" value="RBD_domain_sf"/>
</dbReference>
<evidence type="ECO:0000256" key="1">
    <source>
        <dbReference type="PROSITE-ProRule" id="PRU00176"/>
    </source>
</evidence>
<feature type="domain" description="RRM" evidence="4">
    <location>
        <begin position="43"/>
        <end position="121"/>
    </location>
</feature>
<evidence type="ECO:0000313" key="5">
    <source>
        <dbReference type="EMBL" id="KAF7731221.1"/>
    </source>
</evidence>
<dbReference type="PANTHER" id="PTHR48030">
    <property type="entry name" value="SPLICING FACTOR 3B SUBUNIT 4"/>
    <property type="match status" value="1"/>
</dbReference>